<evidence type="ECO:0000256" key="1">
    <source>
        <dbReference type="ARBA" id="ARBA00004123"/>
    </source>
</evidence>
<dbReference type="PROSITE" id="PS51059">
    <property type="entry name" value="PARP_CATALYTIC"/>
    <property type="match status" value="1"/>
</dbReference>
<dbReference type="SUPFAM" id="SSF56399">
    <property type="entry name" value="ADP-ribosylation"/>
    <property type="match status" value="1"/>
</dbReference>
<accession>A0A0A9GX92</accession>
<protein>
    <recommendedName>
        <fullName evidence="9">PARP catalytic domain-containing protein</fullName>
    </recommendedName>
</protein>
<reference evidence="8" key="1">
    <citation type="submission" date="2014-09" db="EMBL/GenBank/DDBJ databases">
        <authorList>
            <person name="Magalhaes I.L.F."/>
            <person name="Oliveira U."/>
            <person name="Santos F.R."/>
            <person name="Vidigal T.H.D.A."/>
            <person name="Brescovit A.D."/>
            <person name="Santos A.J."/>
        </authorList>
    </citation>
    <scope>NUCLEOTIDE SEQUENCE</scope>
    <source>
        <tissue evidence="8">Shoot tissue taken approximately 20 cm above the soil surface</tissue>
    </source>
</reference>
<dbReference type="PROSITE" id="PS51879">
    <property type="entry name" value="RST"/>
    <property type="match status" value="1"/>
</dbReference>
<evidence type="ECO:0000256" key="2">
    <source>
        <dbReference type="ARBA" id="ARBA00022473"/>
    </source>
</evidence>
<evidence type="ECO:0008006" key="9">
    <source>
        <dbReference type="Google" id="ProtNLM"/>
    </source>
</evidence>
<sequence length="269" mass="29740">MLLCRAILGNMGTIKTGSQDEFPSTRIYDSGADNCSNPSYYLIWTSHLSMHICLEYLISFRLAPKVQAYLGEKGLWFHSPRKQSVVDLSTLQPIICKSSEGPTSPWTTFKVLFDTIQGSISPVARELLFLHHEELKKNKITREEMVKKMMIIVGEKMLVDSLTKLKCSPSLWYKSIAKVATRSVNTAVDSICIDTTSRNAPSATIGHDSVAPSVVPVKSEPIDSNCEGSPQVSVALKQQDFPQNSSPHCPERHGPVPIMVPTVHTSALR</sequence>
<dbReference type="GO" id="GO:0003950">
    <property type="term" value="F:NAD+ poly-ADP-ribosyltransferase activity"/>
    <property type="evidence" value="ECO:0007669"/>
    <property type="project" value="InterPro"/>
</dbReference>
<dbReference type="Gene3D" id="3.90.228.10">
    <property type="match status" value="1"/>
</dbReference>
<feature type="domain" description="RST" evidence="7">
    <location>
        <begin position="100"/>
        <end position="171"/>
    </location>
</feature>
<dbReference type="AlphaFoldDB" id="A0A0A9GX92"/>
<dbReference type="InterPro" id="IPR022003">
    <property type="entry name" value="RST"/>
</dbReference>
<proteinExistence type="predicted"/>
<keyword evidence="2" id="KW-0217">Developmental protein</keyword>
<evidence type="ECO:0000313" key="8">
    <source>
        <dbReference type="EMBL" id="JAE27221.1"/>
    </source>
</evidence>
<dbReference type="PANTHER" id="PTHR32263:SF13">
    <property type="entry name" value="OS06G0248400 PROTEIN"/>
    <property type="match status" value="1"/>
</dbReference>
<evidence type="ECO:0000259" key="6">
    <source>
        <dbReference type="PROSITE" id="PS51059"/>
    </source>
</evidence>
<evidence type="ECO:0000256" key="5">
    <source>
        <dbReference type="SAM" id="MobiDB-lite"/>
    </source>
</evidence>
<evidence type="ECO:0000259" key="7">
    <source>
        <dbReference type="PROSITE" id="PS51879"/>
    </source>
</evidence>
<reference evidence="8" key="2">
    <citation type="journal article" date="2015" name="Data Brief">
        <title>Shoot transcriptome of the giant reed, Arundo donax.</title>
        <authorList>
            <person name="Barrero R.A."/>
            <person name="Guerrero F.D."/>
            <person name="Moolhuijzen P."/>
            <person name="Goolsby J.A."/>
            <person name="Tidwell J."/>
            <person name="Bellgard S.E."/>
            <person name="Bellgard M.I."/>
        </authorList>
    </citation>
    <scope>NUCLEOTIDE SEQUENCE</scope>
    <source>
        <tissue evidence="8">Shoot tissue taken approximately 20 cm above the soil surface</tissue>
    </source>
</reference>
<organism evidence="8">
    <name type="scientific">Arundo donax</name>
    <name type="common">Giant reed</name>
    <name type="synonym">Donax arundinaceus</name>
    <dbReference type="NCBI Taxonomy" id="35708"/>
    <lineage>
        <taxon>Eukaryota</taxon>
        <taxon>Viridiplantae</taxon>
        <taxon>Streptophyta</taxon>
        <taxon>Embryophyta</taxon>
        <taxon>Tracheophyta</taxon>
        <taxon>Spermatophyta</taxon>
        <taxon>Magnoliopsida</taxon>
        <taxon>Liliopsida</taxon>
        <taxon>Poales</taxon>
        <taxon>Poaceae</taxon>
        <taxon>PACMAD clade</taxon>
        <taxon>Arundinoideae</taxon>
        <taxon>Arundineae</taxon>
        <taxon>Arundo</taxon>
    </lineage>
</organism>
<dbReference type="GO" id="GO:0005634">
    <property type="term" value="C:nucleus"/>
    <property type="evidence" value="ECO:0007669"/>
    <property type="project" value="UniProtKB-SubCell"/>
</dbReference>
<dbReference type="InterPro" id="IPR044964">
    <property type="entry name" value="RCD1/SRO1-5"/>
</dbReference>
<keyword evidence="4" id="KW-0539">Nucleus</keyword>
<evidence type="ECO:0000256" key="3">
    <source>
        <dbReference type="ARBA" id="ARBA00023016"/>
    </source>
</evidence>
<dbReference type="EMBL" id="GBRH01170675">
    <property type="protein sequence ID" value="JAE27221.1"/>
    <property type="molecule type" value="Transcribed_RNA"/>
</dbReference>
<feature type="domain" description="PARP catalytic" evidence="6">
    <location>
        <begin position="1"/>
        <end position="82"/>
    </location>
</feature>
<keyword evidence="3" id="KW-0346">Stress response</keyword>
<dbReference type="InterPro" id="IPR012317">
    <property type="entry name" value="Poly(ADP-ribose)pol_cat_dom"/>
</dbReference>
<evidence type="ECO:0000256" key="4">
    <source>
        <dbReference type="ARBA" id="ARBA00023242"/>
    </source>
</evidence>
<comment type="subcellular location">
    <subcellularLocation>
        <location evidence="1">Nucleus</location>
    </subcellularLocation>
</comment>
<dbReference type="Pfam" id="PF12174">
    <property type="entry name" value="RST"/>
    <property type="match status" value="1"/>
</dbReference>
<dbReference type="PANTHER" id="PTHR32263">
    <property type="entry name" value="INACTIVE POLY [ADP-RIBOSE] POLYMERASE SRO4-RELATED"/>
    <property type="match status" value="1"/>
</dbReference>
<feature type="region of interest" description="Disordered" evidence="5">
    <location>
        <begin position="241"/>
        <end position="269"/>
    </location>
</feature>
<name>A0A0A9GX92_ARUDO</name>